<feature type="transmembrane region" description="Helical" evidence="5">
    <location>
        <begin position="93"/>
        <end position="111"/>
    </location>
</feature>
<feature type="transmembrane region" description="Helical" evidence="5">
    <location>
        <begin position="246"/>
        <end position="266"/>
    </location>
</feature>
<feature type="transmembrane region" description="Helical" evidence="5">
    <location>
        <begin position="300"/>
        <end position="319"/>
    </location>
</feature>
<feature type="transmembrane region" description="Helical" evidence="5">
    <location>
        <begin position="21"/>
        <end position="41"/>
    </location>
</feature>
<evidence type="ECO:0000256" key="1">
    <source>
        <dbReference type="ARBA" id="ARBA00004141"/>
    </source>
</evidence>
<keyword evidence="2 5" id="KW-0812">Transmembrane</keyword>
<feature type="transmembrane region" description="Helical" evidence="5">
    <location>
        <begin position="172"/>
        <end position="192"/>
    </location>
</feature>
<dbReference type="InterPro" id="IPR050186">
    <property type="entry name" value="TPT_transporter"/>
</dbReference>
<dbReference type="Pfam" id="PF03151">
    <property type="entry name" value="TPT"/>
    <property type="match status" value="1"/>
</dbReference>
<evidence type="ECO:0000313" key="7">
    <source>
        <dbReference type="Proteomes" id="UP000515163"/>
    </source>
</evidence>
<dbReference type="InterPro" id="IPR004853">
    <property type="entry name" value="Sugar_P_trans_dom"/>
</dbReference>
<keyword evidence="4 5" id="KW-0472">Membrane</keyword>
<protein>
    <submittedName>
        <fullName evidence="8">Probable sugar phosphate/phosphate translocator At1g12500</fullName>
    </submittedName>
</protein>
<feature type="transmembrane region" description="Helical" evidence="5">
    <location>
        <begin position="53"/>
        <end position="73"/>
    </location>
</feature>
<evidence type="ECO:0000256" key="4">
    <source>
        <dbReference type="ARBA" id="ARBA00023136"/>
    </source>
</evidence>
<proteinExistence type="predicted"/>
<reference evidence="8" key="1">
    <citation type="submission" date="2025-08" db="UniProtKB">
        <authorList>
            <consortium name="RefSeq"/>
        </authorList>
    </citation>
    <scope>IDENTIFICATION</scope>
    <source>
        <tissue evidence="8">Tentacle</tissue>
    </source>
</reference>
<evidence type="ECO:0000256" key="3">
    <source>
        <dbReference type="ARBA" id="ARBA00022989"/>
    </source>
</evidence>
<feature type="transmembrane region" description="Helical" evidence="5">
    <location>
        <begin position="117"/>
        <end position="137"/>
    </location>
</feature>
<accession>A0A6P8HBI5</accession>
<dbReference type="OrthoDB" id="10261634at2759"/>
<dbReference type="FunCoup" id="A0A6P8HBI5">
    <property type="interactions" value="182"/>
</dbReference>
<dbReference type="KEGG" id="aten:116289676"/>
<evidence type="ECO:0000256" key="2">
    <source>
        <dbReference type="ARBA" id="ARBA00022692"/>
    </source>
</evidence>
<evidence type="ECO:0000313" key="8">
    <source>
        <dbReference type="RefSeq" id="XP_031552488.1"/>
    </source>
</evidence>
<gene>
    <name evidence="8" type="primary">LOC116289676</name>
</gene>
<name>A0A6P8HBI5_ACTTE</name>
<dbReference type="GeneID" id="116289676"/>
<dbReference type="AlphaFoldDB" id="A0A6P8HBI5"/>
<evidence type="ECO:0000259" key="6">
    <source>
        <dbReference type="Pfam" id="PF03151"/>
    </source>
</evidence>
<dbReference type="Proteomes" id="UP000515163">
    <property type="component" value="Unplaced"/>
</dbReference>
<feature type="transmembrane region" description="Helical" evidence="5">
    <location>
        <begin position="149"/>
        <end position="166"/>
    </location>
</feature>
<dbReference type="InParanoid" id="A0A6P8HBI5"/>
<dbReference type="RefSeq" id="XP_031552488.1">
    <property type="nucleotide sequence ID" value="XM_031696628.1"/>
</dbReference>
<dbReference type="PANTHER" id="PTHR11132">
    <property type="entry name" value="SOLUTE CARRIER FAMILY 35"/>
    <property type="match status" value="1"/>
</dbReference>
<dbReference type="GO" id="GO:0016020">
    <property type="term" value="C:membrane"/>
    <property type="evidence" value="ECO:0007669"/>
    <property type="project" value="UniProtKB-SubCell"/>
</dbReference>
<evidence type="ECO:0000256" key="5">
    <source>
        <dbReference type="SAM" id="Phobius"/>
    </source>
</evidence>
<sequence>MVRIIGIMSPKGKTSLDFRGAFITTAVVLGWFCSNTLVSVVNKSLFQLEGLRFPILLTSLHMLSSFVFGHMLLSPANRQNALFNIPRRIWIKILALSAVFSLSIALGNVALQYLGLPLIQMISSLTPVATFFIEMILMPDKFRSKYTSLSWYSMAGLLGGAVLSTIGDLDFVLFGFICAVMSTLLRGLKSLLQEYLLKGECVETTIYLLYLMSFPSFLILFVLGFFLEYHIMLELWQLHVPHPKVISLVILSCLSAFSYNIFGFLVSIQASAVTIHILGNIKIVLCIAASLIVFGNNVTVLSWLGVMMTLLGGASFWYGKKK</sequence>
<organism evidence="7 8">
    <name type="scientific">Actinia tenebrosa</name>
    <name type="common">Australian red waratah sea anemone</name>
    <dbReference type="NCBI Taxonomy" id="6105"/>
    <lineage>
        <taxon>Eukaryota</taxon>
        <taxon>Metazoa</taxon>
        <taxon>Cnidaria</taxon>
        <taxon>Anthozoa</taxon>
        <taxon>Hexacorallia</taxon>
        <taxon>Actiniaria</taxon>
        <taxon>Actiniidae</taxon>
        <taxon>Actinia</taxon>
    </lineage>
</organism>
<feature type="transmembrane region" description="Helical" evidence="5">
    <location>
        <begin position="204"/>
        <end position="226"/>
    </location>
</feature>
<feature type="transmembrane region" description="Helical" evidence="5">
    <location>
        <begin position="273"/>
        <end position="294"/>
    </location>
</feature>
<feature type="domain" description="Sugar phosphate transporter" evidence="6">
    <location>
        <begin position="26"/>
        <end position="312"/>
    </location>
</feature>
<keyword evidence="7" id="KW-1185">Reference proteome</keyword>
<keyword evidence="3 5" id="KW-1133">Transmembrane helix</keyword>
<comment type="subcellular location">
    <subcellularLocation>
        <location evidence="1">Membrane</location>
        <topology evidence="1">Multi-pass membrane protein</topology>
    </subcellularLocation>
</comment>